<dbReference type="Gene3D" id="3.50.50.60">
    <property type="entry name" value="FAD/NAD(P)-binding domain"/>
    <property type="match status" value="2"/>
</dbReference>
<comment type="cofactor">
    <cofactor evidence="1">
        <name>FAD</name>
        <dbReference type="ChEBI" id="CHEBI:57692"/>
    </cofactor>
</comment>
<gene>
    <name evidence="5" type="ORF">TSPGSL018_8625</name>
</gene>
<dbReference type="PANTHER" id="PTHR43429">
    <property type="entry name" value="PYRIDINE NUCLEOTIDE-DISULFIDE OXIDOREDUCTASE DOMAIN-CONTAINING"/>
    <property type="match status" value="1"/>
</dbReference>
<keyword evidence="2" id="KW-0285">Flavoprotein</keyword>
<dbReference type="InterPro" id="IPR036188">
    <property type="entry name" value="FAD/NAD-bd_sf"/>
</dbReference>
<dbReference type="PRINTS" id="PR00368">
    <property type="entry name" value="FADPNR"/>
</dbReference>
<sequence>QWVASLPRPGGRGGPAPAIIHSEVAGVSDSARPGRASVTLGNGEVHEVDFVVSAVGAEPNTSWLPPELERAPDGGLRVGMSMQTSCPSVYAAGDVCTVDRDPELCPNWFQMRLWTQARVMGAYAAHCMAGVADEMMSGFNFEMFTHCTKFFGLKVVLLGLYNGQTLEAEPEEDIVTYQRVMEREGGLSFARILLLRGRMRGAVLIGETGLEEAFENLILTGLNLTGIAPQLLDPDLEIDHIFD</sequence>
<dbReference type="GO" id="GO:0016491">
    <property type="term" value="F:oxidoreductase activity"/>
    <property type="evidence" value="ECO:0007669"/>
    <property type="project" value="InterPro"/>
</dbReference>
<dbReference type="PANTHER" id="PTHR43429:SF2">
    <property type="entry name" value="PYRIDINE NUCLEOTIDE-DISULFIDE OXIDOREDUCTASE DOMAIN-CONTAINING PROTEIN 1"/>
    <property type="match status" value="1"/>
</dbReference>
<evidence type="ECO:0000256" key="3">
    <source>
        <dbReference type="ARBA" id="ARBA00022827"/>
    </source>
</evidence>
<evidence type="ECO:0000259" key="4">
    <source>
        <dbReference type="Pfam" id="PF07992"/>
    </source>
</evidence>
<dbReference type="Pfam" id="PF07992">
    <property type="entry name" value="Pyr_redox_2"/>
    <property type="match status" value="1"/>
</dbReference>
<evidence type="ECO:0000256" key="1">
    <source>
        <dbReference type="ARBA" id="ARBA00001974"/>
    </source>
</evidence>
<evidence type="ECO:0000256" key="2">
    <source>
        <dbReference type="ARBA" id="ARBA00022630"/>
    </source>
</evidence>
<feature type="non-terminal residue" evidence="5">
    <location>
        <position position="1"/>
    </location>
</feature>
<name>A0A061RCU9_9CHLO</name>
<dbReference type="EMBL" id="GBEZ01017906">
    <property type="protein sequence ID" value="JAC68475.1"/>
    <property type="molecule type" value="Transcribed_RNA"/>
</dbReference>
<organism evidence="5">
    <name type="scientific">Tetraselmis sp. GSL018</name>
    <dbReference type="NCBI Taxonomy" id="582737"/>
    <lineage>
        <taxon>Eukaryota</taxon>
        <taxon>Viridiplantae</taxon>
        <taxon>Chlorophyta</taxon>
        <taxon>core chlorophytes</taxon>
        <taxon>Chlorodendrophyceae</taxon>
        <taxon>Chlorodendrales</taxon>
        <taxon>Chlorodendraceae</taxon>
        <taxon>Tetraselmis</taxon>
    </lineage>
</organism>
<keyword evidence="3" id="KW-0274">FAD</keyword>
<dbReference type="InterPro" id="IPR050260">
    <property type="entry name" value="FAD-bd_OxRdtase"/>
</dbReference>
<dbReference type="InterPro" id="IPR023753">
    <property type="entry name" value="FAD/NAD-binding_dom"/>
</dbReference>
<dbReference type="SUPFAM" id="SSF51905">
    <property type="entry name" value="FAD/NAD(P)-binding domain"/>
    <property type="match status" value="1"/>
</dbReference>
<accession>A0A061RCU9</accession>
<proteinExistence type="predicted"/>
<evidence type="ECO:0000313" key="5">
    <source>
        <dbReference type="EMBL" id="JAC68475.1"/>
    </source>
</evidence>
<feature type="domain" description="FAD/NAD(P)-binding" evidence="4">
    <location>
        <begin position="23"/>
        <end position="111"/>
    </location>
</feature>
<protein>
    <submittedName>
        <fullName evidence="5">Pyridine nucleotide-disulfide oxidoreductase domain-containing protein 1</fullName>
    </submittedName>
</protein>
<reference evidence="5" key="1">
    <citation type="submission" date="2014-05" db="EMBL/GenBank/DDBJ databases">
        <title>The transcriptome of the halophilic microalga Tetraselmis sp. GSL018 isolated from the Great Salt Lake, Utah.</title>
        <authorList>
            <person name="Jinkerson R.E."/>
            <person name="D'Adamo S."/>
            <person name="Posewitz M.C."/>
        </authorList>
    </citation>
    <scope>NUCLEOTIDE SEQUENCE</scope>
    <source>
        <strain evidence="5">GSL018</strain>
    </source>
</reference>
<dbReference type="AlphaFoldDB" id="A0A061RCU9"/>